<dbReference type="EMBL" id="CADEPM010000001">
    <property type="protein sequence ID" value="CAB3397752.1"/>
    <property type="molecule type" value="Genomic_DNA"/>
</dbReference>
<gene>
    <name evidence="2" type="ORF">CBOVIS_LOCUS1120</name>
</gene>
<comment type="similarity">
    <text evidence="1">Belongs to the glycine N-acyltransferase family.</text>
</comment>
<dbReference type="InterPro" id="IPR016181">
    <property type="entry name" value="Acyl_CoA_acyltransferase"/>
</dbReference>
<keyword evidence="1" id="KW-0808">Transferase</keyword>
<name>A0A8S1EJ73_9PELO</name>
<dbReference type="AlphaFoldDB" id="A0A8S1EJ73"/>
<evidence type="ECO:0000313" key="3">
    <source>
        <dbReference type="Proteomes" id="UP000494206"/>
    </source>
</evidence>
<organism evidence="2 3">
    <name type="scientific">Caenorhabditis bovis</name>
    <dbReference type="NCBI Taxonomy" id="2654633"/>
    <lineage>
        <taxon>Eukaryota</taxon>
        <taxon>Metazoa</taxon>
        <taxon>Ecdysozoa</taxon>
        <taxon>Nematoda</taxon>
        <taxon>Chromadorea</taxon>
        <taxon>Rhabditida</taxon>
        <taxon>Rhabditina</taxon>
        <taxon>Rhabditomorpha</taxon>
        <taxon>Rhabditoidea</taxon>
        <taxon>Rhabditidae</taxon>
        <taxon>Peloderinae</taxon>
        <taxon>Caenorhabditis</taxon>
    </lineage>
</organism>
<dbReference type="EC" id="2.3.1.-" evidence="1"/>
<dbReference type="SUPFAM" id="SSF55729">
    <property type="entry name" value="Acyl-CoA N-acyltransferases (Nat)"/>
    <property type="match status" value="1"/>
</dbReference>
<dbReference type="OrthoDB" id="7305308at2759"/>
<dbReference type="GO" id="GO:0047961">
    <property type="term" value="F:glycine N-acyltransferase activity"/>
    <property type="evidence" value="ECO:0007669"/>
    <property type="project" value="InterPro"/>
</dbReference>
<dbReference type="PANTHER" id="PTHR15298:SF2">
    <property type="entry name" value="GLYCINE N-ACYLTRANSFERASE-LIKE PROTEIN"/>
    <property type="match status" value="1"/>
</dbReference>
<accession>A0A8S1EJ73</accession>
<reference evidence="2 3" key="1">
    <citation type="submission" date="2020-04" db="EMBL/GenBank/DDBJ databases">
        <authorList>
            <person name="Laetsch R D."/>
            <person name="Stevens L."/>
            <person name="Kumar S."/>
            <person name="Blaxter L. M."/>
        </authorList>
    </citation>
    <scope>NUCLEOTIDE SEQUENCE [LARGE SCALE GENOMIC DNA]</scope>
</reference>
<sequence>MKAYTSKKALQTVVENFRKPRQLFMYHPLKFEINQTFPGTRTTLYSRNVNGTTYWLANMSNPYERDRQIFTHDGKFQESEFLKCFDEFAKTVNLFTVGSLPSTVAENCYTNAIVNYLNKNNIKVNVSKKSAHFFTMNESQIFKYRHYENNDTIPEGYSLDVPVPEEDIHMIVGTSAESPTDEKKILLLREKLRHFPALCARKGDELAGYISSESHGTFSNLHVFDSHRGKNLGETLEIGAAKMAIENGIRPSKFIDTTNQFYMEKTKKSKLMNIVESNGIPVVFDHTVYQPISEYSI</sequence>
<dbReference type="Gene3D" id="3.40.630.30">
    <property type="match status" value="1"/>
</dbReference>
<comment type="caution">
    <text evidence="2">The sequence shown here is derived from an EMBL/GenBank/DDBJ whole genome shotgun (WGS) entry which is preliminary data.</text>
</comment>
<keyword evidence="3" id="KW-1185">Reference proteome</keyword>
<dbReference type="InterPro" id="IPR010313">
    <property type="entry name" value="Glycine_N-acyltransferase"/>
</dbReference>
<evidence type="ECO:0000313" key="2">
    <source>
        <dbReference type="EMBL" id="CAB3397752.1"/>
    </source>
</evidence>
<proteinExistence type="inferred from homology"/>
<dbReference type="Proteomes" id="UP000494206">
    <property type="component" value="Unassembled WGS sequence"/>
</dbReference>
<dbReference type="PANTHER" id="PTHR15298">
    <property type="entry name" value="L-COA N-ACYLTRANSFERASE-RELATED"/>
    <property type="match status" value="1"/>
</dbReference>
<protein>
    <recommendedName>
        <fullName evidence="1">Glycine N-acyltransferase-like protein</fullName>
        <ecNumber evidence="1">2.3.1.-</ecNumber>
    </recommendedName>
</protein>
<dbReference type="GO" id="GO:0005739">
    <property type="term" value="C:mitochondrion"/>
    <property type="evidence" value="ECO:0007669"/>
    <property type="project" value="InterPro"/>
</dbReference>
<keyword evidence="1" id="KW-0012">Acyltransferase</keyword>
<evidence type="ECO:0000256" key="1">
    <source>
        <dbReference type="RuleBase" id="RU368002"/>
    </source>
</evidence>